<gene>
    <name evidence="2" type="ORF">EDD38_7153</name>
</gene>
<keyword evidence="3" id="KW-1185">Reference proteome</keyword>
<dbReference type="EMBL" id="RKQG01000003">
    <property type="protein sequence ID" value="RPE27863.1"/>
    <property type="molecule type" value="Genomic_DNA"/>
</dbReference>
<dbReference type="GO" id="GO:0009231">
    <property type="term" value="P:riboflavin biosynthetic process"/>
    <property type="evidence" value="ECO:0007669"/>
    <property type="project" value="InterPro"/>
</dbReference>
<dbReference type="PANTHER" id="PTHR38011">
    <property type="entry name" value="DIHYDROFOLATE REDUCTASE FAMILY PROTEIN (AFU_ORTHOLOGUE AFUA_8G06820)"/>
    <property type="match status" value="1"/>
</dbReference>
<comment type="caution">
    <text evidence="2">The sequence shown here is derived from an EMBL/GenBank/DDBJ whole genome shotgun (WGS) entry which is preliminary data.</text>
</comment>
<evidence type="ECO:0000313" key="2">
    <source>
        <dbReference type="EMBL" id="RPE27863.1"/>
    </source>
</evidence>
<reference evidence="2 3" key="1">
    <citation type="submission" date="2018-11" db="EMBL/GenBank/DDBJ databases">
        <title>Sequencing the genomes of 1000 actinobacteria strains.</title>
        <authorList>
            <person name="Klenk H.-P."/>
        </authorList>
    </citation>
    <scope>NUCLEOTIDE SEQUENCE [LARGE SCALE GENOMIC DNA]</scope>
    <source>
        <strain evidence="2 3">DSM 44781</strain>
    </source>
</reference>
<dbReference type="InterPro" id="IPR002734">
    <property type="entry name" value="RibDG_C"/>
</dbReference>
<dbReference type="AlphaFoldDB" id="A0A3N4R2T2"/>
<dbReference type="PANTHER" id="PTHR38011:SF11">
    <property type="entry name" value="2,5-DIAMINO-6-RIBOSYLAMINO-4(3H)-PYRIMIDINONE 5'-PHOSPHATE REDUCTASE"/>
    <property type="match status" value="1"/>
</dbReference>
<dbReference type="Proteomes" id="UP000266906">
    <property type="component" value="Unassembled WGS sequence"/>
</dbReference>
<dbReference type="InterPro" id="IPR050765">
    <property type="entry name" value="Riboflavin_Biosynth_HTPR"/>
</dbReference>
<accession>A0A3N4R2T2</accession>
<name>A0A3N4R2T2_9ACTN</name>
<dbReference type="Gene3D" id="3.40.430.10">
    <property type="entry name" value="Dihydrofolate Reductase, subunit A"/>
    <property type="match status" value="1"/>
</dbReference>
<protein>
    <submittedName>
        <fullName evidence="2">Dihydrofolate reductase</fullName>
    </submittedName>
</protein>
<dbReference type="GO" id="GO:0008703">
    <property type="term" value="F:5-amino-6-(5-phosphoribosylamino)uracil reductase activity"/>
    <property type="evidence" value="ECO:0007669"/>
    <property type="project" value="InterPro"/>
</dbReference>
<feature type="domain" description="Bacterial bifunctional deaminase-reductase C-terminal" evidence="1">
    <location>
        <begin position="3"/>
        <end position="170"/>
    </location>
</feature>
<evidence type="ECO:0000313" key="3">
    <source>
        <dbReference type="Proteomes" id="UP000266906"/>
    </source>
</evidence>
<dbReference type="InterPro" id="IPR024072">
    <property type="entry name" value="DHFR-like_dom_sf"/>
</dbReference>
<dbReference type="SUPFAM" id="SSF53597">
    <property type="entry name" value="Dihydrofolate reductase-like"/>
    <property type="match status" value="1"/>
</dbReference>
<dbReference type="Pfam" id="PF01872">
    <property type="entry name" value="RibD_C"/>
    <property type="match status" value="1"/>
</dbReference>
<dbReference type="RefSeq" id="WP_123821329.1">
    <property type="nucleotide sequence ID" value="NZ_JBEYIY010000012.1"/>
</dbReference>
<organism evidence="2 3">
    <name type="scientific">Kitasatospora cineracea</name>
    <dbReference type="NCBI Taxonomy" id="88074"/>
    <lineage>
        <taxon>Bacteria</taxon>
        <taxon>Bacillati</taxon>
        <taxon>Actinomycetota</taxon>
        <taxon>Actinomycetes</taxon>
        <taxon>Kitasatosporales</taxon>
        <taxon>Streptomycetaceae</taxon>
        <taxon>Kitasatospora</taxon>
    </lineage>
</organism>
<evidence type="ECO:0000259" key="1">
    <source>
        <dbReference type="Pfam" id="PF01872"/>
    </source>
</evidence>
<sequence length="185" mass="19236">MSKVFAALAVSVDGRITGDHPRPGSGLGDGGTLFDWYGDPRNAAVYDKLLDRVGAVVTGRTTYDDSEGFGGGSPHPTAPMVVLSHRPQPAEHAGSPRQVFAASVQDAIGQARVLAGGRDVAIQGGATLTAAIEAGLVDEVVLHQVPVLLGAGRPFFGRLPEHVRLTLVDAVPGAGVVHLHYRIDH</sequence>
<proteinExistence type="predicted"/>